<dbReference type="SUPFAM" id="SSF48452">
    <property type="entry name" value="TPR-like"/>
    <property type="match status" value="1"/>
</dbReference>
<evidence type="ECO:0000256" key="1">
    <source>
        <dbReference type="ARBA" id="ARBA00004496"/>
    </source>
</evidence>
<dbReference type="FunFam" id="1.25.40.10:FF:000017">
    <property type="entry name" value="NADPH oxidase regulator NoxR"/>
    <property type="match status" value="1"/>
</dbReference>
<dbReference type="Gene3D" id="3.10.20.90">
    <property type="entry name" value="Phosphatidylinositol 3-kinase Catalytic Subunit, Chain A, domain 1"/>
    <property type="match status" value="1"/>
</dbReference>
<dbReference type="AlphaFoldDB" id="A0A0W0EXK2"/>
<dbReference type="eggNOG" id="KOG4225">
    <property type="taxonomic scope" value="Eukaryota"/>
</dbReference>
<gene>
    <name evidence="10" type="ORF">WG66_18845</name>
</gene>
<accession>A0A0W0EXK2</accession>
<feature type="region of interest" description="Disordered" evidence="8">
    <location>
        <begin position="515"/>
        <end position="535"/>
    </location>
</feature>
<dbReference type="InterPro" id="IPR011990">
    <property type="entry name" value="TPR-like_helical_dom_sf"/>
</dbReference>
<keyword evidence="4" id="KW-0963">Cytoplasm</keyword>
<evidence type="ECO:0000256" key="6">
    <source>
        <dbReference type="ARBA" id="ARBA00022803"/>
    </source>
</evidence>
<dbReference type="InterPro" id="IPR051864">
    <property type="entry name" value="NCF2_NOXA1"/>
</dbReference>
<feature type="compositionally biased region" description="Basic residues" evidence="8">
    <location>
        <begin position="408"/>
        <end position="417"/>
    </location>
</feature>
<keyword evidence="5" id="KW-0677">Repeat</keyword>
<keyword evidence="6 7" id="KW-0802">TPR repeat</keyword>
<dbReference type="SUPFAM" id="SSF54277">
    <property type="entry name" value="CAD &amp; PB1 domains"/>
    <property type="match status" value="1"/>
</dbReference>
<dbReference type="Pfam" id="PF13181">
    <property type="entry name" value="TPR_8"/>
    <property type="match status" value="1"/>
</dbReference>
<evidence type="ECO:0000256" key="5">
    <source>
        <dbReference type="ARBA" id="ARBA00022737"/>
    </source>
</evidence>
<feature type="compositionally biased region" description="Basic and acidic residues" evidence="8">
    <location>
        <begin position="515"/>
        <end position="528"/>
    </location>
</feature>
<organism evidence="10 11">
    <name type="scientific">Moniliophthora roreri</name>
    <name type="common">Frosty pod rot fungus</name>
    <name type="synonym">Monilia roreri</name>
    <dbReference type="NCBI Taxonomy" id="221103"/>
    <lineage>
        <taxon>Eukaryota</taxon>
        <taxon>Fungi</taxon>
        <taxon>Dikarya</taxon>
        <taxon>Basidiomycota</taxon>
        <taxon>Agaricomycotina</taxon>
        <taxon>Agaricomycetes</taxon>
        <taxon>Agaricomycetidae</taxon>
        <taxon>Agaricales</taxon>
        <taxon>Marasmiineae</taxon>
        <taxon>Marasmiaceae</taxon>
        <taxon>Moniliophthora</taxon>
    </lineage>
</organism>
<comment type="similarity">
    <text evidence="2">Belongs to the NCF2/NOXA1 family.</text>
</comment>
<dbReference type="SMART" id="SM00028">
    <property type="entry name" value="TPR"/>
    <property type="match status" value="3"/>
</dbReference>
<dbReference type="InterPro" id="IPR053793">
    <property type="entry name" value="PB1-like"/>
</dbReference>
<dbReference type="InterPro" id="IPR019734">
    <property type="entry name" value="TPR_rpt"/>
</dbReference>
<feature type="domain" description="PB1" evidence="9">
    <location>
        <begin position="449"/>
        <end position="535"/>
    </location>
</feature>
<comment type="subcellular location">
    <subcellularLocation>
        <location evidence="1">Cytoplasm</location>
    </subcellularLocation>
</comment>
<evidence type="ECO:0000259" key="9">
    <source>
        <dbReference type="PROSITE" id="PS51745"/>
    </source>
</evidence>
<dbReference type="InterPro" id="IPR000270">
    <property type="entry name" value="PB1_dom"/>
</dbReference>
<evidence type="ECO:0000256" key="7">
    <source>
        <dbReference type="PROSITE-ProRule" id="PRU00339"/>
    </source>
</evidence>
<dbReference type="SMART" id="SM00666">
    <property type="entry name" value="PB1"/>
    <property type="match status" value="1"/>
</dbReference>
<keyword evidence="3" id="KW-0728">SH3 domain</keyword>
<evidence type="ECO:0000256" key="8">
    <source>
        <dbReference type="SAM" id="MobiDB-lite"/>
    </source>
</evidence>
<reference evidence="10 11" key="1">
    <citation type="submission" date="2015-12" db="EMBL/GenBank/DDBJ databases">
        <title>Draft genome sequence of Moniliophthora roreri, the causal agent of frosty pod rot of cacao.</title>
        <authorList>
            <person name="Aime M.C."/>
            <person name="Diaz-Valderrama J.R."/>
            <person name="Kijpornyongpan T."/>
            <person name="Phillips-Mora W."/>
        </authorList>
    </citation>
    <scope>NUCLEOTIDE SEQUENCE [LARGE SCALE GENOMIC DNA]</scope>
    <source>
        <strain evidence="10 11">MCA 2952</strain>
    </source>
</reference>
<dbReference type="PROSITE" id="PS50005">
    <property type="entry name" value="TPR"/>
    <property type="match status" value="1"/>
</dbReference>
<evidence type="ECO:0000313" key="11">
    <source>
        <dbReference type="Proteomes" id="UP000054988"/>
    </source>
</evidence>
<dbReference type="Proteomes" id="UP000054988">
    <property type="component" value="Unassembled WGS sequence"/>
</dbReference>
<dbReference type="Pfam" id="PF00564">
    <property type="entry name" value="PB1"/>
    <property type="match status" value="1"/>
</dbReference>
<feature type="repeat" description="TPR" evidence="7">
    <location>
        <begin position="36"/>
        <end position="69"/>
    </location>
</feature>
<sequence length="535" mass="58054">MSLKAELETWAAALKAYDEEDFEKSLDLFSRIADSSKILTNMGLIYATLGEHEAAVEKFIEATGLDNYLAVAYFQCGVSNFLLARYDLAYKDFEEALLYLRGNQAINYEQLGLKFRLFSAEVLFNKGLSQIYLGRMAEGLADMEEAKKEKATDEHNVIDDAIADRGEGYTVFSIPVGVLYRPPEKKLKNAAAKSYMGKPVLIAASDSRDTTTGFSGIANLKQGVTPLGVYMDNQGGLSRSATAPAPTVNKLDDLPRPSADLTRSKTTLNVPTNARERISPETSSAPITRSNTMLNRPVAPGAGMGGPVRGLSVKKASSPVSAAAPPPAPPAKEPGDNRVTEFYDDYLDSYGAAEDAPPVPAMPPASAPDRIAAWARSNANPNYPPQRSGSRSAPTSNYAPSSFGGGSLRRKVTRRGTQRAASRIASSYEEEEEGYVSGDYDDGPFELVKIRVKLHYKDDVRGMALTPETPFEEFMEKVTSKFGRSFGGLGLKFKDEDGGKVTLADESDYELAIETARESSKGKPEGKLEIWCTDT</sequence>
<feature type="compositionally biased region" description="Low complexity" evidence="8">
    <location>
        <begin position="309"/>
        <end position="323"/>
    </location>
</feature>
<dbReference type="PROSITE" id="PS51745">
    <property type="entry name" value="PB1"/>
    <property type="match status" value="1"/>
</dbReference>
<dbReference type="PANTHER" id="PTHR15175">
    <property type="entry name" value="NEUTROPHIL CYTOSOLIC FACTOR 2, NEUTROPHIL NADPH OXIDASE FACTOR 2"/>
    <property type="match status" value="1"/>
</dbReference>
<dbReference type="Gene3D" id="1.25.40.10">
    <property type="entry name" value="Tetratricopeptide repeat domain"/>
    <property type="match status" value="1"/>
</dbReference>
<comment type="caution">
    <text evidence="10">The sequence shown here is derived from an EMBL/GenBank/DDBJ whole genome shotgun (WGS) entry which is preliminary data.</text>
</comment>
<evidence type="ECO:0000256" key="4">
    <source>
        <dbReference type="ARBA" id="ARBA00022490"/>
    </source>
</evidence>
<dbReference type="PANTHER" id="PTHR15175:SF0">
    <property type="entry name" value="SH3 DOMAIN-CONTAINING PROTEIN C23A1.17"/>
    <property type="match status" value="1"/>
</dbReference>
<evidence type="ECO:0000256" key="2">
    <source>
        <dbReference type="ARBA" id="ARBA00008051"/>
    </source>
</evidence>
<feature type="region of interest" description="Disordered" evidence="8">
    <location>
        <begin position="377"/>
        <end position="436"/>
    </location>
</feature>
<name>A0A0W0EXK2_MONRR</name>
<dbReference type="EMBL" id="LATX01002469">
    <property type="protein sequence ID" value="KTB28642.1"/>
    <property type="molecule type" value="Genomic_DNA"/>
</dbReference>
<evidence type="ECO:0000313" key="10">
    <source>
        <dbReference type="EMBL" id="KTB28642.1"/>
    </source>
</evidence>
<feature type="compositionally biased region" description="Polar residues" evidence="8">
    <location>
        <begin position="280"/>
        <end position="294"/>
    </location>
</feature>
<dbReference type="GO" id="GO:0005737">
    <property type="term" value="C:cytoplasm"/>
    <property type="evidence" value="ECO:0007669"/>
    <property type="project" value="UniProtKB-SubCell"/>
</dbReference>
<feature type="compositionally biased region" description="Polar residues" evidence="8">
    <location>
        <begin position="377"/>
        <end position="400"/>
    </location>
</feature>
<protein>
    <submittedName>
        <fullName evidence="10">Putative NADPH oxidase regulator NoxR</fullName>
    </submittedName>
</protein>
<evidence type="ECO:0000256" key="3">
    <source>
        <dbReference type="ARBA" id="ARBA00022443"/>
    </source>
</evidence>
<feature type="region of interest" description="Disordered" evidence="8">
    <location>
        <begin position="238"/>
        <end position="339"/>
    </location>
</feature>
<proteinExistence type="inferred from homology"/>